<evidence type="ECO:0000313" key="2">
    <source>
        <dbReference type="Proteomes" id="UP001595733"/>
    </source>
</evidence>
<dbReference type="EMBL" id="JBHSEF010000009">
    <property type="protein sequence ID" value="MFC4353732.1"/>
    <property type="molecule type" value="Genomic_DNA"/>
</dbReference>
<dbReference type="Proteomes" id="UP001595733">
    <property type="component" value="Unassembled WGS sequence"/>
</dbReference>
<organism evidence="1 2">
    <name type="scientific">Chryseomicrobium palamuruense</name>
    <dbReference type="NCBI Taxonomy" id="682973"/>
    <lineage>
        <taxon>Bacteria</taxon>
        <taxon>Bacillati</taxon>
        <taxon>Bacillota</taxon>
        <taxon>Bacilli</taxon>
        <taxon>Bacillales</taxon>
        <taxon>Caryophanaceae</taxon>
        <taxon>Chryseomicrobium</taxon>
    </lineage>
</organism>
<protein>
    <recommendedName>
        <fullName evidence="3">Transcriptional regulator</fullName>
    </recommendedName>
</protein>
<evidence type="ECO:0008006" key="3">
    <source>
        <dbReference type="Google" id="ProtNLM"/>
    </source>
</evidence>
<dbReference type="Gene3D" id="1.10.10.10">
    <property type="entry name" value="Winged helix-like DNA-binding domain superfamily/Winged helix DNA-binding domain"/>
    <property type="match status" value="1"/>
</dbReference>
<comment type="caution">
    <text evidence="1">The sequence shown here is derived from an EMBL/GenBank/DDBJ whole genome shotgun (WGS) entry which is preliminary data.</text>
</comment>
<dbReference type="RefSeq" id="WP_378139422.1">
    <property type="nucleotide sequence ID" value="NZ_JBHSEF010000009.1"/>
</dbReference>
<sequence>MTLTIAVIGSELFTPRIQELETKFPELRFYYYTYSDSKEAREIVQQLPVVDALFFAGTFPYHYAKDVVERRQIPSYVMRQDEAIITATLLHASWMYQVSATEISIDLTVPALFSEVLNELSSTVESGPVLQIYPEISLDSVLQFHMRAQDALKTKLAITSIHSVHQALEEAGYKSLYMRELTETLQRAISQTAHLAKLVKSQKAEPAVVLVRNPSESKDLNDALRQFLKSPWFSHDKTTLQFVTTRKHIEYVLHLFEFRELIERHHVQVGVGYGLDTLTATRHAEDALGYGDSGTIFVMDAQKNLTTPFTSEKLVLQLTQPRQVELAKKMAMSPANLSKVIRFHGLHPSNQFTASDLETFLGLTRRSTERMIKKLVDHQLIVRSGEEMTYQQGRPRTVYTFQLPDYLLESE</sequence>
<dbReference type="SUPFAM" id="SSF46785">
    <property type="entry name" value="Winged helix' DNA-binding domain"/>
    <property type="match status" value="1"/>
</dbReference>
<gene>
    <name evidence="1" type="ORF">ACFO0S_01465</name>
</gene>
<dbReference type="InterPro" id="IPR036388">
    <property type="entry name" value="WH-like_DNA-bd_sf"/>
</dbReference>
<evidence type="ECO:0000313" key="1">
    <source>
        <dbReference type="EMBL" id="MFC4353732.1"/>
    </source>
</evidence>
<accession>A0ABV8UR12</accession>
<proteinExistence type="predicted"/>
<dbReference type="InterPro" id="IPR036390">
    <property type="entry name" value="WH_DNA-bd_sf"/>
</dbReference>
<keyword evidence="2" id="KW-1185">Reference proteome</keyword>
<name>A0ABV8UR12_9BACL</name>
<reference evidence="2" key="1">
    <citation type="journal article" date="2019" name="Int. J. Syst. Evol. Microbiol.">
        <title>The Global Catalogue of Microorganisms (GCM) 10K type strain sequencing project: providing services to taxonomists for standard genome sequencing and annotation.</title>
        <authorList>
            <consortium name="The Broad Institute Genomics Platform"/>
            <consortium name="The Broad Institute Genome Sequencing Center for Infectious Disease"/>
            <person name="Wu L."/>
            <person name="Ma J."/>
        </authorList>
    </citation>
    <scope>NUCLEOTIDE SEQUENCE [LARGE SCALE GENOMIC DNA]</scope>
    <source>
        <strain evidence="2">CCUG 50353</strain>
    </source>
</reference>